<evidence type="ECO:0000313" key="8">
    <source>
        <dbReference type="Proteomes" id="UP000275356"/>
    </source>
</evidence>
<keyword evidence="8" id="KW-1185">Reference proteome</keyword>
<dbReference type="AlphaFoldDB" id="A0A3N2D9L5"/>
<evidence type="ECO:0000256" key="5">
    <source>
        <dbReference type="ARBA" id="ARBA00023136"/>
    </source>
</evidence>
<reference evidence="7 8" key="1">
    <citation type="submission" date="2018-11" db="EMBL/GenBank/DDBJ databases">
        <title>Sequencing the genomes of 1000 actinobacteria strains.</title>
        <authorList>
            <person name="Klenk H.-P."/>
        </authorList>
    </citation>
    <scope>NUCLEOTIDE SEQUENCE [LARGE SCALE GENOMIC DNA]</scope>
    <source>
        <strain evidence="7 8">DSM 13521</strain>
    </source>
</reference>
<dbReference type="RefSeq" id="WP_123738638.1">
    <property type="nucleotide sequence ID" value="NZ_CALFQU010000049.1"/>
</dbReference>
<sequence>MRHKSLAMFALNYGILLMLIALLIFFSVMSPNFMTVGTMVTILKQIMIIGIVSIGSAFVILTGGIDLSVGSVAAVSAVTAAILMLNGMPVLLACLVTVLIAGVYGAINGLLITKIAVPPLIATLATMTSLRGLAFIITGGLPVFGFSTTFGQFASGTFLGLPYPVILLLALYGFAIWFLGRTTMGRYIYGVGSNQEASRLSGINVGWVKIFTYMVSGLLAGVAGLVLLSRTNSGQPGAASGYEMEAITSVVLGGIALTGGEGKISLVLVGAVIMGVLKTGMVMLNVNDYVQMVVQGGVLILAVALSVMTQRIRKRLADLPA</sequence>
<keyword evidence="5 6" id="KW-0472">Membrane</keyword>
<evidence type="ECO:0000256" key="1">
    <source>
        <dbReference type="ARBA" id="ARBA00004651"/>
    </source>
</evidence>
<feature type="transmembrane region" description="Helical" evidence="6">
    <location>
        <begin position="67"/>
        <end position="85"/>
    </location>
</feature>
<feature type="transmembrane region" description="Helical" evidence="6">
    <location>
        <begin position="250"/>
        <end position="277"/>
    </location>
</feature>
<comment type="subcellular location">
    <subcellularLocation>
        <location evidence="1">Cell membrane</location>
        <topology evidence="1">Multi-pass membrane protein</topology>
    </subcellularLocation>
</comment>
<dbReference type="InterPro" id="IPR001851">
    <property type="entry name" value="ABC_transp_permease"/>
</dbReference>
<keyword evidence="2" id="KW-1003">Cell membrane</keyword>
<organism evidence="7 8">
    <name type="scientific">Salana multivorans</name>
    <dbReference type="NCBI Taxonomy" id="120377"/>
    <lineage>
        <taxon>Bacteria</taxon>
        <taxon>Bacillati</taxon>
        <taxon>Actinomycetota</taxon>
        <taxon>Actinomycetes</taxon>
        <taxon>Micrococcales</taxon>
        <taxon>Beutenbergiaceae</taxon>
        <taxon>Salana</taxon>
    </lineage>
</organism>
<dbReference type="OrthoDB" id="9808136at2"/>
<feature type="transmembrane region" description="Helical" evidence="6">
    <location>
        <begin position="6"/>
        <end position="29"/>
    </location>
</feature>
<feature type="transmembrane region" description="Helical" evidence="6">
    <location>
        <begin position="41"/>
        <end position="61"/>
    </location>
</feature>
<evidence type="ECO:0000256" key="2">
    <source>
        <dbReference type="ARBA" id="ARBA00022475"/>
    </source>
</evidence>
<evidence type="ECO:0000256" key="6">
    <source>
        <dbReference type="SAM" id="Phobius"/>
    </source>
</evidence>
<protein>
    <submittedName>
        <fullName evidence="7">Monosaccharide ABC transporter membrane protein (CUT2 family)</fullName>
    </submittedName>
</protein>
<keyword evidence="3 6" id="KW-0812">Transmembrane</keyword>
<gene>
    <name evidence="7" type="ORF">EDD28_1048</name>
</gene>
<feature type="transmembrane region" description="Helical" evidence="6">
    <location>
        <begin position="158"/>
        <end position="179"/>
    </location>
</feature>
<evidence type="ECO:0000256" key="3">
    <source>
        <dbReference type="ARBA" id="ARBA00022692"/>
    </source>
</evidence>
<feature type="transmembrane region" description="Helical" evidence="6">
    <location>
        <begin position="210"/>
        <end position="229"/>
    </location>
</feature>
<evidence type="ECO:0000256" key="4">
    <source>
        <dbReference type="ARBA" id="ARBA00022989"/>
    </source>
</evidence>
<feature type="transmembrane region" description="Helical" evidence="6">
    <location>
        <begin position="90"/>
        <end position="112"/>
    </location>
</feature>
<proteinExistence type="predicted"/>
<name>A0A3N2D9L5_9MICO</name>
<dbReference type="PANTHER" id="PTHR32196">
    <property type="entry name" value="ABC TRANSPORTER PERMEASE PROTEIN YPHD-RELATED-RELATED"/>
    <property type="match status" value="1"/>
</dbReference>
<comment type="caution">
    <text evidence="7">The sequence shown here is derived from an EMBL/GenBank/DDBJ whole genome shotgun (WGS) entry which is preliminary data.</text>
</comment>
<keyword evidence="4 6" id="KW-1133">Transmembrane helix</keyword>
<feature type="transmembrane region" description="Helical" evidence="6">
    <location>
        <begin position="132"/>
        <end position="151"/>
    </location>
</feature>
<dbReference type="EMBL" id="RKHQ01000001">
    <property type="protein sequence ID" value="ROR96463.1"/>
    <property type="molecule type" value="Genomic_DNA"/>
</dbReference>
<dbReference type="GO" id="GO:0005886">
    <property type="term" value="C:plasma membrane"/>
    <property type="evidence" value="ECO:0007669"/>
    <property type="project" value="UniProtKB-SubCell"/>
</dbReference>
<dbReference type="CDD" id="cd06579">
    <property type="entry name" value="TM_PBP1_transp_AraH_like"/>
    <property type="match status" value="1"/>
</dbReference>
<evidence type="ECO:0000313" key="7">
    <source>
        <dbReference type="EMBL" id="ROR96463.1"/>
    </source>
</evidence>
<feature type="transmembrane region" description="Helical" evidence="6">
    <location>
        <begin position="289"/>
        <end position="308"/>
    </location>
</feature>
<accession>A0A3N2D9L5</accession>
<dbReference type="Proteomes" id="UP000275356">
    <property type="component" value="Unassembled WGS sequence"/>
</dbReference>
<dbReference type="Pfam" id="PF02653">
    <property type="entry name" value="BPD_transp_2"/>
    <property type="match status" value="1"/>
</dbReference>
<dbReference type="GO" id="GO:0022857">
    <property type="term" value="F:transmembrane transporter activity"/>
    <property type="evidence" value="ECO:0007669"/>
    <property type="project" value="InterPro"/>
</dbReference>